<proteinExistence type="predicted"/>
<dbReference type="EMBL" id="JBBNAF010000008">
    <property type="protein sequence ID" value="KAK9121109.1"/>
    <property type="molecule type" value="Genomic_DNA"/>
</dbReference>
<gene>
    <name evidence="1" type="ORF">Syun_018726</name>
</gene>
<comment type="caution">
    <text evidence="1">The sequence shown here is derived from an EMBL/GenBank/DDBJ whole genome shotgun (WGS) entry which is preliminary data.</text>
</comment>
<dbReference type="Proteomes" id="UP001420932">
    <property type="component" value="Unassembled WGS sequence"/>
</dbReference>
<protein>
    <submittedName>
        <fullName evidence="1">Uncharacterized protein</fullName>
    </submittedName>
</protein>
<accession>A0AAP0IST2</accession>
<sequence length="55" mass="5837">MDSNMVLEPDVAQSSSSLASLGLTSIGDVMAIGKALKFIRSCLRQILHTGRSRSS</sequence>
<evidence type="ECO:0000313" key="1">
    <source>
        <dbReference type="EMBL" id="KAK9121109.1"/>
    </source>
</evidence>
<dbReference type="AlphaFoldDB" id="A0AAP0IST2"/>
<organism evidence="1 2">
    <name type="scientific">Stephania yunnanensis</name>
    <dbReference type="NCBI Taxonomy" id="152371"/>
    <lineage>
        <taxon>Eukaryota</taxon>
        <taxon>Viridiplantae</taxon>
        <taxon>Streptophyta</taxon>
        <taxon>Embryophyta</taxon>
        <taxon>Tracheophyta</taxon>
        <taxon>Spermatophyta</taxon>
        <taxon>Magnoliopsida</taxon>
        <taxon>Ranunculales</taxon>
        <taxon>Menispermaceae</taxon>
        <taxon>Menispermoideae</taxon>
        <taxon>Cissampelideae</taxon>
        <taxon>Stephania</taxon>
    </lineage>
</organism>
<evidence type="ECO:0000313" key="2">
    <source>
        <dbReference type="Proteomes" id="UP001420932"/>
    </source>
</evidence>
<reference evidence="1 2" key="1">
    <citation type="submission" date="2024-01" db="EMBL/GenBank/DDBJ databases">
        <title>Genome assemblies of Stephania.</title>
        <authorList>
            <person name="Yang L."/>
        </authorList>
    </citation>
    <scope>NUCLEOTIDE SEQUENCE [LARGE SCALE GENOMIC DNA]</scope>
    <source>
        <strain evidence="1">YNDBR</strain>
        <tissue evidence="1">Leaf</tissue>
    </source>
</reference>
<keyword evidence="2" id="KW-1185">Reference proteome</keyword>
<name>A0AAP0IST2_9MAGN</name>